<organism evidence="2 3">
    <name type="scientific">Geotrichum candidum</name>
    <name type="common">Oospora lactis</name>
    <name type="synonym">Dipodascus geotrichum</name>
    <dbReference type="NCBI Taxonomy" id="1173061"/>
    <lineage>
        <taxon>Eukaryota</taxon>
        <taxon>Fungi</taxon>
        <taxon>Dikarya</taxon>
        <taxon>Ascomycota</taxon>
        <taxon>Saccharomycotina</taxon>
        <taxon>Dipodascomycetes</taxon>
        <taxon>Dipodascales</taxon>
        <taxon>Dipodascaceae</taxon>
        <taxon>Geotrichum</taxon>
    </lineage>
</organism>
<sequence length="645" mass="70483">MTSRKHTVFQERSSSQRQTPYSRPANPRIRQVTVREKKSMFSRVQSFLKWIKPGKHQQERDEHLDHAAHINHESQSEPESRDESRSMQQNTNGSICRSPVTSNPFKAPKEITDNRKTRSESPATIASPGMRLTQALIARQKALNKSSSLNGVEQSASASGSRRSSEPLENGKSNGKVLPPYLQYTPLYTPSTRKRRHTTQHTTFTPRKITRFSITPSPYHPNRNVNIDEAVRGEPLPEPELKNSAESVQAEEKPEKISMTATAMLSLIDEPEVSEVKVVSSDSKPSKKFVNPYASIASKSTPRHTPPKLIRKTTATPSSVIKSLERTMPSNDKKSTKIAISNPALEKFKPVQSSSLRQSILPDTISKTTAEDAKRHDTASTAIIEQPKPTYTWSVPEIFYDEMDLDEDVPTKEKEGSAPSLTFNPPTSTPAESKPFVFKNDTAIPETKPSSLFGSTSKPEKKLAHATPTPVVNGNTTFMFGSPASNSGDSSNSLPKPSTLATTGTENPSTSVPPAAVTQPVATLLHPKVEPVKETSINIPQFNLSTPAPLFGSKPNTIASINSTSVDSSTASSLFASKPAPAPVFTAVASNTTSLPTANETLKNLDAEKIKKYSSLFELPTTKDTSSAPVGSEKKIQELKTLFKF</sequence>
<dbReference type="EMBL" id="CCBN010000002">
    <property type="protein sequence ID" value="CDO51860.1"/>
    <property type="molecule type" value="Genomic_DNA"/>
</dbReference>
<dbReference type="Proteomes" id="UP000242525">
    <property type="component" value="Unassembled WGS sequence"/>
</dbReference>
<feature type="compositionally biased region" description="Polar residues" evidence="1">
    <location>
        <begin position="470"/>
        <end position="479"/>
    </location>
</feature>
<evidence type="ECO:0000313" key="3">
    <source>
        <dbReference type="Proteomes" id="UP000242525"/>
    </source>
</evidence>
<feature type="compositionally biased region" description="Polar residues" evidence="1">
    <location>
        <begin position="419"/>
        <end position="431"/>
    </location>
</feature>
<feature type="compositionally biased region" description="Basic and acidic residues" evidence="1">
    <location>
        <begin position="56"/>
        <end position="85"/>
    </location>
</feature>
<reference evidence="2" key="1">
    <citation type="submission" date="2014-03" db="EMBL/GenBank/DDBJ databases">
        <authorList>
            <person name="Casaregola S."/>
        </authorList>
    </citation>
    <scope>NUCLEOTIDE SEQUENCE [LARGE SCALE GENOMIC DNA]</scope>
    <source>
        <strain evidence="2">CLIB 918</strain>
    </source>
</reference>
<name>A0A0J9X355_GEOCN</name>
<comment type="caution">
    <text evidence="2">The sequence shown here is derived from an EMBL/GenBank/DDBJ whole genome shotgun (WGS) entry which is preliminary data.</text>
</comment>
<feature type="compositionally biased region" description="Polar residues" evidence="1">
    <location>
        <begin position="494"/>
        <end position="512"/>
    </location>
</feature>
<feature type="compositionally biased region" description="Low complexity" evidence="1">
    <location>
        <begin position="481"/>
        <end position="493"/>
    </location>
</feature>
<feature type="compositionally biased region" description="Polar residues" evidence="1">
    <location>
        <begin position="10"/>
        <end position="21"/>
    </location>
</feature>
<feature type="region of interest" description="Disordered" evidence="1">
    <location>
        <begin position="144"/>
        <end position="182"/>
    </location>
</feature>
<dbReference type="AlphaFoldDB" id="A0A0J9X355"/>
<feature type="compositionally biased region" description="Polar residues" evidence="1">
    <location>
        <begin position="144"/>
        <end position="154"/>
    </location>
</feature>
<feature type="region of interest" description="Disordered" evidence="1">
    <location>
        <begin position="52"/>
        <end position="131"/>
    </location>
</feature>
<gene>
    <name evidence="2" type="ORF">BN980_GECA02s02100g</name>
</gene>
<feature type="compositionally biased region" description="Polar residues" evidence="1">
    <location>
        <begin position="448"/>
        <end position="457"/>
    </location>
</feature>
<evidence type="ECO:0000313" key="2">
    <source>
        <dbReference type="EMBL" id="CDO51860.1"/>
    </source>
</evidence>
<feature type="region of interest" description="Disordered" evidence="1">
    <location>
        <begin position="408"/>
        <end position="515"/>
    </location>
</feature>
<feature type="compositionally biased region" description="Basic and acidic residues" evidence="1">
    <location>
        <begin position="107"/>
        <end position="119"/>
    </location>
</feature>
<feature type="compositionally biased region" description="Polar residues" evidence="1">
    <location>
        <begin position="86"/>
        <end position="104"/>
    </location>
</feature>
<evidence type="ECO:0000256" key="1">
    <source>
        <dbReference type="SAM" id="MobiDB-lite"/>
    </source>
</evidence>
<accession>A0A0J9X355</accession>
<feature type="region of interest" description="Disordered" evidence="1">
    <location>
        <begin position="1"/>
        <end position="37"/>
    </location>
</feature>
<proteinExistence type="predicted"/>
<keyword evidence="3" id="KW-1185">Reference proteome</keyword>
<protein>
    <submittedName>
        <fullName evidence="2">Uncharacterized protein</fullName>
    </submittedName>
</protein>